<feature type="domain" description="Peptidase S8/S53" evidence="3">
    <location>
        <begin position="193"/>
        <end position="410"/>
    </location>
</feature>
<feature type="domain" description="Secretion system C-terminal sorting" evidence="4">
    <location>
        <begin position="826"/>
        <end position="896"/>
    </location>
</feature>
<dbReference type="SUPFAM" id="SSF52743">
    <property type="entry name" value="Subtilisin-like"/>
    <property type="match status" value="1"/>
</dbReference>
<evidence type="ECO:0000259" key="4">
    <source>
        <dbReference type="Pfam" id="PF18962"/>
    </source>
</evidence>
<evidence type="ECO:0000259" key="3">
    <source>
        <dbReference type="Pfam" id="PF00082"/>
    </source>
</evidence>
<sequence length="898" mass="97798">MDQCLVITVYEVPVNKRWKYLPLVQQCVLGMSLLIVSTQVMAQQQNTPIQGIARHQRIAPGLEQSIRLSRIHTVRVQVKNKAKFLSWLTEHNYQGNVTHSTASGQVLTLSNITEKTLQQLYGCDLVTFIDKANRQAKEEIELKDADFTVNNVYTIHSLYPLLNGATMAVSVKEGAFNPNDADLKGRAIAPETFGSEYTFHATTMATIIAGAGNTGPNGRGIADHAKLAYSDFKEFFPDNSQALLSKGISLQNHSYGVGVENYYGLESAAYDRETYQNPTLLHVFSSGNSGDKANETGNYAGITGFANLTGQFKTSKNTISIGALDPNGSVGLLSSKGPAYDGRVKPELAAYGKGGTSEAAAVVSGIALLTQQAYKEKHGSLPPASLVKAILINSADDAGRPEVDFEAGFGNADALGAIRTVDESRFIGATITSGAQQLHNITVPAGTLKLKATLVWHDTEGSPEATKALNNDLDLQLVNTATGEKWNPWVLSTFPHPDSLRLPARRGPDHLNNVEQITLTAPAAGTYQLKVQGFNVSQGPQNYSLVYEFETAPEWTYPSTNLSLKAGKVNRIRWQGAKPGERAKLEYKLTGSTTWQLIADNVDLSNLYFDWQTPDVVAKAQLRLTTPNATVTSGEFILTKQLKLAIGYNCDDKVMLHWPELPNTQRYQLYQLGTTHLEPLLSTSDTLAFLQKDKLPAFPELVTIAPVIEGTQAEISESVGFAQSGIGCYIKNFLPDRFVSDSIALRLELGTLYQVSAIALERLTNGVYTPVQTISPVTQFTYQLHDANPSLGKNVYRAKVTATDGKVYYSQPEEMLYADANFVQAYPNPLPAGETLSVAVASESVIVQLYDPLGKLVYESEEVGMIKQVPTAGLHNGLYILRIKTDTGNYIAGKVLVL</sequence>
<dbReference type="Gene3D" id="2.60.120.380">
    <property type="match status" value="1"/>
</dbReference>
<accession>A0A6B2H4R0</accession>
<dbReference type="Pfam" id="PF18962">
    <property type="entry name" value="Por_Secre_tail"/>
    <property type="match status" value="1"/>
</dbReference>
<dbReference type="EMBL" id="JAAEAA010000020">
    <property type="protein sequence ID" value="NDK57108.1"/>
    <property type="molecule type" value="Genomic_DNA"/>
</dbReference>
<reference evidence="5 6" key="1">
    <citation type="submission" date="2020-01" db="EMBL/GenBank/DDBJ databases">
        <authorList>
            <person name="Kim M.K."/>
        </authorList>
    </citation>
    <scope>NUCLEOTIDE SEQUENCE [LARGE SCALE GENOMIC DNA]</scope>
    <source>
        <strain evidence="5 6">BT213</strain>
    </source>
</reference>
<evidence type="ECO:0000256" key="1">
    <source>
        <dbReference type="ARBA" id="ARBA00011073"/>
    </source>
</evidence>
<proteinExistence type="inferred from homology"/>
<keyword evidence="6" id="KW-1185">Reference proteome</keyword>
<dbReference type="InterPro" id="IPR034058">
    <property type="entry name" value="TagA/B/C/D_pept_dom"/>
</dbReference>
<dbReference type="Gene3D" id="3.40.50.200">
    <property type="entry name" value="Peptidase S8/S53 domain"/>
    <property type="match status" value="1"/>
</dbReference>
<protein>
    <submittedName>
        <fullName evidence="5">S8 family serine peptidase</fullName>
    </submittedName>
</protein>
<dbReference type="Proteomes" id="UP000478546">
    <property type="component" value="Unassembled WGS sequence"/>
</dbReference>
<dbReference type="SUPFAM" id="SSF49785">
    <property type="entry name" value="Galactose-binding domain-like"/>
    <property type="match status" value="1"/>
</dbReference>
<dbReference type="CDD" id="cd04842">
    <property type="entry name" value="Peptidases_S8_Kp43_protease"/>
    <property type="match status" value="1"/>
</dbReference>
<dbReference type="InterPro" id="IPR008979">
    <property type="entry name" value="Galactose-bd-like_sf"/>
</dbReference>
<comment type="caution">
    <text evidence="5">The sequence shown here is derived from an EMBL/GenBank/DDBJ whole genome shotgun (WGS) entry which is preliminary data.</text>
</comment>
<organism evidence="5 6">
    <name type="scientific">Pontibacter fetidus</name>
    <dbReference type="NCBI Taxonomy" id="2700082"/>
    <lineage>
        <taxon>Bacteria</taxon>
        <taxon>Pseudomonadati</taxon>
        <taxon>Bacteroidota</taxon>
        <taxon>Cytophagia</taxon>
        <taxon>Cytophagales</taxon>
        <taxon>Hymenobacteraceae</taxon>
        <taxon>Pontibacter</taxon>
    </lineage>
</organism>
<comment type="caution">
    <text evidence="2">Lacks conserved residue(s) required for the propagation of feature annotation.</text>
</comment>
<dbReference type="Pfam" id="PF00082">
    <property type="entry name" value="Peptidase_S8"/>
    <property type="match status" value="1"/>
</dbReference>
<dbReference type="PANTHER" id="PTHR43399">
    <property type="entry name" value="SUBTILISIN-RELATED"/>
    <property type="match status" value="1"/>
</dbReference>
<evidence type="ECO:0000313" key="5">
    <source>
        <dbReference type="EMBL" id="NDK57108.1"/>
    </source>
</evidence>
<comment type="similarity">
    <text evidence="1 2">Belongs to the peptidase S8 family.</text>
</comment>
<dbReference type="PROSITE" id="PS51892">
    <property type="entry name" value="SUBTILASE"/>
    <property type="match status" value="1"/>
</dbReference>
<dbReference type="PANTHER" id="PTHR43399:SF4">
    <property type="entry name" value="CELL WALL-ASSOCIATED PROTEASE"/>
    <property type="match status" value="1"/>
</dbReference>
<evidence type="ECO:0000313" key="6">
    <source>
        <dbReference type="Proteomes" id="UP000478546"/>
    </source>
</evidence>
<dbReference type="AlphaFoldDB" id="A0A6B2H4R0"/>
<evidence type="ECO:0000256" key="2">
    <source>
        <dbReference type="PROSITE-ProRule" id="PRU01240"/>
    </source>
</evidence>
<dbReference type="GO" id="GO:0006508">
    <property type="term" value="P:proteolysis"/>
    <property type="evidence" value="ECO:0007669"/>
    <property type="project" value="InterPro"/>
</dbReference>
<dbReference type="NCBIfam" id="TIGR04183">
    <property type="entry name" value="Por_Secre_tail"/>
    <property type="match status" value="1"/>
</dbReference>
<dbReference type="InterPro" id="IPR036852">
    <property type="entry name" value="Peptidase_S8/S53_dom_sf"/>
</dbReference>
<dbReference type="InterPro" id="IPR000209">
    <property type="entry name" value="Peptidase_S8/S53_dom"/>
</dbReference>
<dbReference type="InterPro" id="IPR026444">
    <property type="entry name" value="Secre_tail"/>
</dbReference>
<dbReference type="InterPro" id="IPR051048">
    <property type="entry name" value="Peptidase_S8/S53_subtilisin"/>
</dbReference>
<name>A0A6B2H4R0_9BACT</name>
<dbReference type="GO" id="GO:0004252">
    <property type="term" value="F:serine-type endopeptidase activity"/>
    <property type="evidence" value="ECO:0007669"/>
    <property type="project" value="InterPro"/>
</dbReference>
<gene>
    <name evidence="5" type="ORF">GWO68_14380</name>
</gene>